<comment type="caution">
    <text evidence="5">The sequence shown here is derived from an EMBL/GenBank/DDBJ whole genome shotgun (WGS) entry which is preliminary data.</text>
</comment>
<keyword evidence="3" id="KW-0456">Lyase</keyword>
<dbReference type="OrthoDB" id="86160at2"/>
<dbReference type="InterPro" id="IPR005000">
    <property type="entry name" value="Aldolase/citrate-lyase_domain"/>
</dbReference>
<dbReference type="InterPro" id="IPR040442">
    <property type="entry name" value="Pyrv_kinase-like_dom_sf"/>
</dbReference>
<accession>A0A066UVL5</accession>
<dbReference type="SUPFAM" id="SSF51621">
    <property type="entry name" value="Phosphoenolpyruvate/pyruvate domain"/>
    <property type="match status" value="1"/>
</dbReference>
<reference evidence="5 6" key="1">
    <citation type="submission" date="2014-02" db="EMBL/GenBank/DDBJ databases">
        <title>Vibrio fortis Dalian14 Genome Sequencing.</title>
        <authorList>
            <person name="Wang Y."/>
            <person name="Song L."/>
            <person name="Liu G."/>
            <person name="Ding J."/>
        </authorList>
    </citation>
    <scope>NUCLEOTIDE SEQUENCE [LARGE SCALE GENOMIC DNA]</scope>
    <source>
        <strain evidence="5 6">Dalian14</strain>
    </source>
</reference>
<dbReference type="Pfam" id="PF03328">
    <property type="entry name" value="HpcH_HpaI"/>
    <property type="match status" value="1"/>
</dbReference>
<dbReference type="EMBL" id="JFFR01000002">
    <property type="protein sequence ID" value="KDN29987.1"/>
    <property type="molecule type" value="Genomic_DNA"/>
</dbReference>
<gene>
    <name evidence="5" type="ORF">VFDL14_04430</name>
</gene>
<dbReference type="STRING" id="212667.VFDL14_04430"/>
<evidence type="ECO:0000256" key="2">
    <source>
        <dbReference type="ARBA" id="ARBA00022723"/>
    </source>
</evidence>
<proteinExistence type="inferred from homology"/>
<keyword evidence="6" id="KW-1185">Reference proteome</keyword>
<dbReference type="RefSeq" id="WP_032548960.1">
    <property type="nucleotide sequence ID" value="NZ_JFFR01000002.1"/>
</dbReference>
<dbReference type="GO" id="GO:0016832">
    <property type="term" value="F:aldehyde-lyase activity"/>
    <property type="evidence" value="ECO:0007669"/>
    <property type="project" value="TreeGrafter"/>
</dbReference>
<evidence type="ECO:0000259" key="4">
    <source>
        <dbReference type="Pfam" id="PF03328"/>
    </source>
</evidence>
<evidence type="ECO:0000313" key="5">
    <source>
        <dbReference type="EMBL" id="KDN29987.1"/>
    </source>
</evidence>
<dbReference type="Proteomes" id="UP000027219">
    <property type="component" value="Unassembled WGS sequence"/>
</dbReference>
<dbReference type="GO" id="GO:0005737">
    <property type="term" value="C:cytoplasm"/>
    <property type="evidence" value="ECO:0007669"/>
    <property type="project" value="TreeGrafter"/>
</dbReference>
<dbReference type="PANTHER" id="PTHR30502">
    <property type="entry name" value="2-KETO-3-DEOXY-L-RHAMNONATE ALDOLASE"/>
    <property type="match status" value="1"/>
</dbReference>
<keyword evidence="2" id="KW-0479">Metal-binding</keyword>
<evidence type="ECO:0000256" key="1">
    <source>
        <dbReference type="ARBA" id="ARBA00005568"/>
    </source>
</evidence>
<evidence type="ECO:0000313" key="6">
    <source>
        <dbReference type="Proteomes" id="UP000027219"/>
    </source>
</evidence>
<dbReference type="Gene3D" id="3.20.20.60">
    <property type="entry name" value="Phosphoenolpyruvate-binding domains"/>
    <property type="match status" value="1"/>
</dbReference>
<protein>
    <submittedName>
        <fullName evidence="5">Aldolase</fullName>
    </submittedName>
</protein>
<dbReference type="AlphaFoldDB" id="A0A066UVL5"/>
<name>A0A066UVL5_9VIBR</name>
<dbReference type="GO" id="GO:0046872">
    <property type="term" value="F:metal ion binding"/>
    <property type="evidence" value="ECO:0007669"/>
    <property type="project" value="UniProtKB-KW"/>
</dbReference>
<feature type="domain" description="HpcH/HpaI aldolase/citrate lyase" evidence="4">
    <location>
        <begin position="15"/>
        <end position="237"/>
    </location>
</feature>
<sequence>MDNFKQTLNGTQLLGTFVKTPHPHIIEVLALADLPFIVLDAEHAPFDRTTLDSCILAARANQLPCIVRVQDSQASTILNALDCGATGIQIPHVCTAEQAQKLVKVSHYGEGGRGYAGSSRAAQYATKAMANHLSDSKNNTVVIVQIEDPEGVINAESIAAVEGVDALFIGQVDLAVSYGAASVNEECVREASIKIVKAAHQANKPVGMFVANAQAAREWSELGVNFFCVGSEHKMIIDGFRNEQAVMKS</sequence>
<dbReference type="InterPro" id="IPR050251">
    <property type="entry name" value="HpcH-HpaI_aldolase"/>
</dbReference>
<dbReference type="InterPro" id="IPR015813">
    <property type="entry name" value="Pyrv/PenolPyrv_kinase-like_dom"/>
</dbReference>
<comment type="similarity">
    <text evidence="1">Belongs to the HpcH/HpaI aldolase family.</text>
</comment>
<organism evidence="5 6">
    <name type="scientific">Vibrio fortis</name>
    <dbReference type="NCBI Taxonomy" id="212667"/>
    <lineage>
        <taxon>Bacteria</taxon>
        <taxon>Pseudomonadati</taxon>
        <taxon>Pseudomonadota</taxon>
        <taxon>Gammaproteobacteria</taxon>
        <taxon>Vibrionales</taxon>
        <taxon>Vibrionaceae</taxon>
        <taxon>Vibrio</taxon>
    </lineage>
</organism>
<evidence type="ECO:0000256" key="3">
    <source>
        <dbReference type="ARBA" id="ARBA00023239"/>
    </source>
</evidence>
<dbReference type="PANTHER" id="PTHR30502:SF0">
    <property type="entry name" value="PHOSPHOENOLPYRUVATE CARBOXYLASE FAMILY PROTEIN"/>
    <property type="match status" value="1"/>
</dbReference>